<name>A0A8E6B3T2_9BACT</name>
<evidence type="ECO:0000313" key="1">
    <source>
        <dbReference type="EMBL" id="QVL31186.1"/>
    </source>
</evidence>
<dbReference type="EMBL" id="CP074694">
    <property type="protein sequence ID" value="QVL31186.1"/>
    <property type="molecule type" value="Genomic_DNA"/>
</dbReference>
<dbReference type="Proteomes" id="UP000676194">
    <property type="component" value="Chromosome"/>
</dbReference>
<proteinExistence type="predicted"/>
<protein>
    <submittedName>
        <fullName evidence="1">Uncharacterized protein</fullName>
    </submittedName>
</protein>
<dbReference type="AlphaFoldDB" id="A0A8E6B3T2"/>
<dbReference type="KEGG" id="tsph:KIH39_20395"/>
<reference evidence="1" key="1">
    <citation type="submission" date="2021-05" db="EMBL/GenBank/DDBJ databases">
        <title>Complete genome sequence of the cellulolytic planctomycete Telmatocola sphagniphila SP2T and characterization of the first cellulase from planctomycetes.</title>
        <authorList>
            <person name="Rakitin A.L."/>
            <person name="Beletsky A.V."/>
            <person name="Naumoff D.G."/>
            <person name="Kulichevskaya I.S."/>
            <person name="Mardanov A.V."/>
            <person name="Ravin N.V."/>
            <person name="Dedysh S.N."/>
        </authorList>
    </citation>
    <scope>NUCLEOTIDE SEQUENCE</scope>
    <source>
        <strain evidence="1">SP2T</strain>
    </source>
</reference>
<sequence length="118" mass="13752">MSRISSMTHLSKDSLNRWYQHTFTTKYGIVLIKYEVLHEMIEAAFGPGVNSDKLLRDRGPEALPYITSKLEVSILSRDRKHKQTAHFEAWEAANLFQGEWPCDSTFSYLSQTVRDRRD</sequence>
<evidence type="ECO:0000313" key="2">
    <source>
        <dbReference type="Proteomes" id="UP000676194"/>
    </source>
</evidence>
<keyword evidence="2" id="KW-1185">Reference proteome</keyword>
<organism evidence="1 2">
    <name type="scientific">Telmatocola sphagniphila</name>
    <dbReference type="NCBI Taxonomy" id="1123043"/>
    <lineage>
        <taxon>Bacteria</taxon>
        <taxon>Pseudomonadati</taxon>
        <taxon>Planctomycetota</taxon>
        <taxon>Planctomycetia</taxon>
        <taxon>Gemmatales</taxon>
        <taxon>Gemmataceae</taxon>
    </lineage>
</organism>
<gene>
    <name evidence="1" type="ORF">KIH39_20395</name>
</gene>
<accession>A0A8E6B3T2</accession>
<dbReference type="RefSeq" id="WP_213495067.1">
    <property type="nucleotide sequence ID" value="NZ_CP074694.1"/>
</dbReference>